<sequence length="604" mass="62540">MFGSPFIRHALQDVGIEIKADDAHLTGRWIEQMLRTSLDPTTTVTLTAAQLIGGLIVITDTAGDCTATLPTAVLLKAALAHQVVGSSIRFFVKNGSTTEGRILTISAGVGNTLSPTSITLGAGESVEFIAYMTAVTPTFTVYALTSSLSTPVGSEGDKLVVTAVTVGSDQTYTAAAVIGGYIRRACTGDARADLLPTAANILLDLPRKEVGYSFEFFVENYSNQSVITTPENIILTKNTGVTIYPDVTGQIVIRPGEIAHFIATVTGTGTTLDVWLLGISKVHTTANINWATAATLSGNVIPTAAQMVAGLLQYNPNGTNRTVTTDTAVNIIAALGLGSDGSDHFKGASFAFSIENTEVPSATVALANLTLTAGVGVTLDVDSVTIYPGQLKTYLVVVTSATTVTLYETMVNKKVLAGSYSVIAPATAAANDILAAEAITGVTQNLFSAIDAQPVYPRTLRATLANAGGDALPGSLVTVTGLNANGVSKTETLVFVAGTNGETADSKTAFATITALSWSSQFSEGDLDADETVTVGSLDVFGLPTAPNAVLLGVHKCVLSSVDADGAWTVANDTVGTADEEFGTVTVTTASNGDRCFMWLYTFI</sequence>
<gene>
    <name evidence="1" type="ORF">MM415A00229_0034</name>
    <name evidence="2" type="ORF">MM415B02125_0011</name>
</gene>
<evidence type="ECO:0000313" key="1">
    <source>
        <dbReference type="EMBL" id="QJA84086.1"/>
    </source>
</evidence>
<reference evidence="2" key="1">
    <citation type="submission" date="2020-03" db="EMBL/GenBank/DDBJ databases">
        <title>The deep terrestrial virosphere.</title>
        <authorList>
            <person name="Holmfeldt K."/>
            <person name="Nilsson E."/>
            <person name="Simone D."/>
            <person name="Lopez-Fernandez M."/>
            <person name="Wu X."/>
            <person name="de Brujin I."/>
            <person name="Lundin D."/>
            <person name="Andersson A."/>
            <person name="Bertilsson S."/>
            <person name="Dopson M."/>
        </authorList>
    </citation>
    <scope>NUCLEOTIDE SEQUENCE</scope>
    <source>
        <strain evidence="1">MM415A00229</strain>
        <strain evidence="2">MM415B02125</strain>
    </source>
</reference>
<name>A0A6M3KW55_9ZZZZ</name>
<accession>A0A6M3KW55</accession>
<dbReference type="AlphaFoldDB" id="A0A6M3KW55"/>
<proteinExistence type="predicted"/>
<protein>
    <submittedName>
        <fullName evidence="2">Uncharacterized protein</fullName>
    </submittedName>
</protein>
<dbReference type="EMBL" id="MT142523">
    <property type="protein sequence ID" value="QJA84086.1"/>
    <property type="molecule type" value="Genomic_DNA"/>
</dbReference>
<dbReference type="EMBL" id="MT142617">
    <property type="protein sequence ID" value="QJA86140.1"/>
    <property type="molecule type" value="Genomic_DNA"/>
</dbReference>
<evidence type="ECO:0000313" key="2">
    <source>
        <dbReference type="EMBL" id="QJA86140.1"/>
    </source>
</evidence>
<organism evidence="2">
    <name type="scientific">viral metagenome</name>
    <dbReference type="NCBI Taxonomy" id="1070528"/>
    <lineage>
        <taxon>unclassified sequences</taxon>
        <taxon>metagenomes</taxon>
        <taxon>organismal metagenomes</taxon>
    </lineage>
</organism>